<evidence type="ECO:0000256" key="1">
    <source>
        <dbReference type="SAM" id="Phobius"/>
    </source>
</evidence>
<dbReference type="GO" id="GO:0140359">
    <property type="term" value="F:ABC-type transporter activity"/>
    <property type="evidence" value="ECO:0007669"/>
    <property type="project" value="InterPro"/>
</dbReference>
<feature type="transmembrane region" description="Helical" evidence="1">
    <location>
        <begin position="121"/>
        <end position="140"/>
    </location>
</feature>
<dbReference type="EMBL" id="JACOOL010000003">
    <property type="protein sequence ID" value="MBC5636141.1"/>
    <property type="molecule type" value="Genomic_DNA"/>
</dbReference>
<feature type="transmembrane region" description="Helical" evidence="1">
    <location>
        <begin position="229"/>
        <end position="251"/>
    </location>
</feature>
<reference evidence="2" key="1">
    <citation type="submission" date="2020-08" db="EMBL/GenBank/DDBJ databases">
        <title>Genome public.</title>
        <authorList>
            <person name="Liu C."/>
            <person name="Sun Q."/>
        </authorList>
    </citation>
    <scope>NUCLEOTIDE SEQUENCE</scope>
    <source>
        <strain evidence="2">BX22</strain>
    </source>
</reference>
<evidence type="ECO:0000313" key="3">
    <source>
        <dbReference type="Proteomes" id="UP000637359"/>
    </source>
</evidence>
<keyword evidence="3" id="KW-1185">Reference proteome</keyword>
<comment type="caution">
    <text evidence="2">The sequence shown here is derived from an EMBL/GenBank/DDBJ whole genome shotgun (WGS) entry which is preliminary data.</text>
</comment>
<dbReference type="Proteomes" id="UP000637359">
    <property type="component" value="Unassembled WGS sequence"/>
</dbReference>
<organism evidence="2 3">
    <name type="scientific">Ornithinibacillus hominis</name>
    <dbReference type="NCBI Taxonomy" id="2763055"/>
    <lineage>
        <taxon>Bacteria</taxon>
        <taxon>Bacillati</taxon>
        <taxon>Bacillota</taxon>
        <taxon>Bacilli</taxon>
        <taxon>Bacillales</taxon>
        <taxon>Bacillaceae</taxon>
        <taxon>Ornithinibacillus</taxon>
    </lineage>
</organism>
<dbReference type="Pfam" id="PF12679">
    <property type="entry name" value="ABC2_membrane_2"/>
    <property type="match status" value="1"/>
</dbReference>
<feature type="transmembrane region" description="Helical" evidence="1">
    <location>
        <begin position="72"/>
        <end position="92"/>
    </location>
</feature>
<proteinExistence type="predicted"/>
<protein>
    <submittedName>
        <fullName evidence="2">ABC transporter permease subunit</fullName>
    </submittedName>
</protein>
<gene>
    <name evidence="2" type="ORF">H8S33_04780</name>
</gene>
<feature type="transmembrane region" description="Helical" evidence="1">
    <location>
        <begin position="181"/>
        <end position="201"/>
    </location>
</feature>
<feature type="transmembrane region" description="Helical" evidence="1">
    <location>
        <begin position="20"/>
        <end position="41"/>
    </location>
</feature>
<keyword evidence="1" id="KW-1133">Transmembrane helix</keyword>
<sequence length="258" mass="29210">MQWMTLFQKELLENWRNKKWIWVPLVMILISIMDPLTTYYLPQIIDSVGGVPEGTTFELPEFAPPEVMMMSLSQLSMLGVLVVVLIAMGTIAGERKSGISELILVKPVHYMNYITAKWASYLLLVWVSLLLGLLVSWYYINLLFGTISFSDFLITFIFYGLWLTLVVSLTIFYNTVIKSSGLVLFFTILTIMAMSIVTQIFQHVLDWSPNNLSSYIIESMSTGELHSDLILTGVITLAISIVLILVSGQLFKRKEMAG</sequence>
<keyword evidence="1" id="KW-0812">Transmembrane</keyword>
<evidence type="ECO:0000313" key="2">
    <source>
        <dbReference type="EMBL" id="MBC5636141.1"/>
    </source>
</evidence>
<keyword evidence="1" id="KW-0472">Membrane</keyword>
<dbReference type="RefSeq" id="WP_186868861.1">
    <property type="nucleotide sequence ID" value="NZ_JACOOL010000003.1"/>
</dbReference>
<dbReference type="GO" id="GO:0005886">
    <property type="term" value="C:plasma membrane"/>
    <property type="evidence" value="ECO:0007669"/>
    <property type="project" value="UniProtKB-SubCell"/>
</dbReference>
<dbReference type="AlphaFoldDB" id="A0A923RGR6"/>
<feature type="transmembrane region" description="Helical" evidence="1">
    <location>
        <begin position="152"/>
        <end position="174"/>
    </location>
</feature>
<accession>A0A923RGR6</accession>
<dbReference type="PANTHER" id="PTHR43471">
    <property type="entry name" value="ABC TRANSPORTER PERMEASE"/>
    <property type="match status" value="1"/>
</dbReference>
<name>A0A923RGR6_9BACI</name>